<evidence type="ECO:0000259" key="2">
    <source>
        <dbReference type="Pfam" id="PF00291"/>
    </source>
</evidence>
<feature type="domain" description="Tryptophan synthase beta chain-like PALP" evidence="2">
    <location>
        <begin position="1"/>
        <end position="100"/>
    </location>
</feature>
<dbReference type="SUPFAM" id="SSF53686">
    <property type="entry name" value="Tryptophan synthase beta subunit-like PLP-dependent enzymes"/>
    <property type="match status" value="1"/>
</dbReference>
<dbReference type="EMBL" id="JAWHQM010000100">
    <property type="protein sequence ID" value="KAK5637239.1"/>
    <property type="molecule type" value="Genomic_DNA"/>
</dbReference>
<dbReference type="Proteomes" id="UP001305414">
    <property type="component" value="Unassembled WGS sequence"/>
</dbReference>
<protein>
    <recommendedName>
        <fullName evidence="2">Tryptophan synthase beta chain-like PALP domain-containing protein</fullName>
    </recommendedName>
</protein>
<reference evidence="3 4" key="1">
    <citation type="submission" date="2023-10" db="EMBL/GenBank/DDBJ databases">
        <title>Draft genome sequence of Xylaria bambusicola isolate GMP-LS, the root and basal stem rot pathogen of sugarcane in Indonesia.</title>
        <authorList>
            <person name="Selvaraj P."/>
            <person name="Muralishankar V."/>
            <person name="Muruganantham S."/>
            <person name="Sp S."/>
            <person name="Haryani S."/>
            <person name="Lau K.J.X."/>
            <person name="Naqvi N.I."/>
        </authorList>
    </citation>
    <scope>NUCLEOTIDE SEQUENCE [LARGE SCALE GENOMIC DNA]</scope>
    <source>
        <strain evidence="3">GMP-LS</strain>
    </source>
</reference>
<keyword evidence="4" id="KW-1185">Reference proteome</keyword>
<dbReference type="AlphaFoldDB" id="A0AAN7UYR9"/>
<dbReference type="PANTHER" id="PTHR42937">
    <property type="match status" value="1"/>
</dbReference>
<dbReference type="Gene3D" id="3.40.50.1100">
    <property type="match status" value="1"/>
</dbReference>
<evidence type="ECO:0000313" key="4">
    <source>
        <dbReference type="Proteomes" id="UP001305414"/>
    </source>
</evidence>
<dbReference type="InterPro" id="IPR036052">
    <property type="entry name" value="TrpB-like_PALP_sf"/>
</dbReference>
<dbReference type="Pfam" id="PF00291">
    <property type="entry name" value="PALP"/>
    <property type="match status" value="1"/>
</dbReference>
<dbReference type="InterPro" id="IPR001926">
    <property type="entry name" value="TrpB-like_PALP"/>
</dbReference>
<evidence type="ECO:0000256" key="1">
    <source>
        <dbReference type="SAM" id="MobiDB-lite"/>
    </source>
</evidence>
<name>A0AAN7UYR9_9PEZI</name>
<accession>A0AAN7UYR9</accession>
<comment type="caution">
    <text evidence="3">The sequence shown here is derived from an EMBL/GenBank/DDBJ whole genome shotgun (WGS) entry which is preliminary data.</text>
</comment>
<evidence type="ECO:0000313" key="3">
    <source>
        <dbReference type="EMBL" id="KAK5637239.1"/>
    </source>
</evidence>
<feature type="compositionally biased region" description="Basic and acidic residues" evidence="1">
    <location>
        <begin position="145"/>
        <end position="157"/>
    </location>
</feature>
<proteinExistence type="predicted"/>
<dbReference type="PANTHER" id="PTHR42937:SF1">
    <property type="entry name" value="DIAMINOPROPIONATE AMMONIA-LYASE"/>
    <property type="match status" value="1"/>
</dbReference>
<organism evidence="3 4">
    <name type="scientific">Xylaria bambusicola</name>
    <dbReference type="NCBI Taxonomy" id="326684"/>
    <lineage>
        <taxon>Eukaryota</taxon>
        <taxon>Fungi</taxon>
        <taxon>Dikarya</taxon>
        <taxon>Ascomycota</taxon>
        <taxon>Pezizomycotina</taxon>
        <taxon>Sordariomycetes</taxon>
        <taxon>Xylariomycetidae</taxon>
        <taxon>Xylariales</taxon>
        <taxon>Xylariaceae</taxon>
        <taxon>Xylaria</taxon>
    </lineage>
</organism>
<feature type="region of interest" description="Disordered" evidence="1">
    <location>
        <begin position="137"/>
        <end position="157"/>
    </location>
</feature>
<gene>
    <name evidence="3" type="ORF">RRF57_012951</name>
</gene>
<sequence length="157" mass="17123">MDGYATRMPEIDEQMGEHVNLVVVPVGVGSFAQAVVSHYKGGKPSPKILTVEPDTAACLYKSLHKGEIVVQKNSPTVMTGLDCGIVSSIARPILRGGVDAADCVRLRGSCGFFTARKIWRFFRAMRRSDFGSFTSLKQVGQGGSRTEREVFHPPVEH</sequence>